<feature type="transmembrane region" description="Helical" evidence="5">
    <location>
        <begin position="169"/>
        <end position="187"/>
    </location>
</feature>
<proteinExistence type="predicted"/>
<evidence type="ECO:0000313" key="8">
    <source>
        <dbReference type="Proteomes" id="UP001491310"/>
    </source>
</evidence>
<evidence type="ECO:0000313" key="7">
    <source>
        <dbReference type="EMBL" id="KAK9908509.1"/>
    </source>
</evidence>
<keyword evidence="8" id="KW-1185">Reference proteome</keyword>
<protein>
    <recommendedName>
        <fullName evidence="6">Sugar phosphate transporter domain-containing protein</fullName>
    </recommendedName>
</protein>
<keyword evidence="2 5" id="KW-0812">Transmembrane</keyword>
<organism evidence="7 8">
    <name type="scientific">Coccomyxa subellipsoidea</name>
    <dbReference type="NCBI Taxonomy" id="248742"/>
    <lineage>
        <taxon>Eukaryota</taxon>
        <taxon>Viridiplantae</taxon>
        <taxon>Chlorophyta</taxon>
        <taxon>core chlorophytes</taxon>
        <taxon>Trebouxiophyceae</taxon>
        <taxon>Trebouxiophyceae incertae sedis</taxon>
        <taxon>Coccomyxaceae</taxon>
        <taxon>Coccomyxa</taxon>
    </lineage>
</organism>
<evidence type="ECO:0000259" key="6">
    <source>
        <dbReference type="Pfam" id="PF03151"/>
    </source>
</evidence>
<feature type="transmembrane region" description="Helical" evidence="5">
    <location>
        <begin position="117"/>
        <end position="135"/>
    </location>
</feature>
<feature type="transmembrane region" description="Helical" evidence="5">
    <location>
        <begin position="82"/>
        <end position="105"/>
    </location>
</feature>
<feature type="domain" description="Sugar phosphate transporter" evidence="6">
    <location>
        <begin position="67"/>
        <end position="346"/>
    </location>
</feature>
<feature type="transmembrane region" description="Helical" evidence="5">
    <location>
        <begin position="141"/>
        <end position="162"/>
    </location>
</feature>
<sequence length="633" mass="68250">MPCNLQRDEPDETVNLEILLAKRSVGGCFQGQPLTLCVGQSTMEALAGNQFKAVLYILLNVASGTGIVFANKIVLSVYKFHFVYALTLIHTTATMVGMWSFAGIGLYQRKPLKARQILPLAAAFVGYIVFWNLSLQLNSVGFYQLSKILIAPAIIILEAVWFSKLPSRLELAAVALLCIGVTLATVSDSEVTANLPGLLMSGLAIWTTSIYQIWAGTKQKEYQVSSMQLMDNYCPYAAGLLCVLVPIFEPLGFKGPLTASQPDTLLTYNYTPLIVGAIALTAVLGLLVSLSTFLVIGATSSLTYNVMGHLKTVIILAGGFVLFDEAMPPKKLMGVLCALCGIIWYSALKMQEKAGSGNTVGAVGGTVGTVVKTVTGTGSATADPIMNSFDGRTFQFFGKVGGFYNVIQDSEHQVSMRLKLGTVSDHEGGTYIDGVGFGYQSHRVVIQLLPDDSVEVILDSEKLHLSDFENSQAHELTTGAGKFRVLWQLYRIKLGNTIELTTDLLRLTVYRTDAGSLDKNGVAQPAFLNFDAKLLHPPAHEMQGIIGEGYTRVLGAEKLPNDGVFYPATGASMESYEMPSYFHAHAGSSGLRFGGAAYNHQRTLILNDRLGADVAEIAAGLDARGGSRRSLRH</sequence>
<gene>
    <name evidence="7" type="ORF">WJX75_008884</name>
</gene>
<feature type="transmembrane region" description="Helical" evidence="5">
    <location>
        <begin position="53"/>
        <end position="70"/>
    </location>
</feature>
<dbReference type="InterPro" id="IPR004853">
    <property type="entry name" value="Sugar_P_trans_dom"/>
</dbReference>
<evidence type="ECO:0000256" key="4">
    <source>
        <dbReference type="ARBA" id="ARBA00023136"/>
    </source>
</evidence>
<dbReference type="Proteomes" id="UP001491310">
    <property type="component" value="Unassembled WGS sequence"/>
</dbReference>
<keyword evidence="3 5" id="KW-1133">Transmembrane helix</keyword>
<evidence type="ECO:0000256" key="1">
    <source>
        <dbReference type="ARBA" id="ARBA00004141"/>
    </source>
</evidence>
<evidence type="ECO:0000256" key="2">
    <source>
        <dbReference type="ARBA" id="ARBA00022692"/>
    </source>
</evidence>
<dbReference type="EMBL" id="JALJOT010000008">
    <property type="protein sequence ID" value="KAK9908509.1"/>
    <property type="molecule type" value="Genomic_DNA"/>
</dbReference>
<dbReference type="Pfam" id="PF03151">
    <property type="entry name" value="TPT"/>
    <property type="match status" value="1"/>
</dbReference>
<feature type="transmembrane region" description="Helical" evidence="5">
    <location>
        <begin position="273"/>
        <end position="296"/>
    </location>
</feature>
<feature type="transmembrane region" description="Helical" evidence="5">
    <location>
        <begin position="233"/>
        <end position="253"/>
    </location>
</feature>
<name>A0ABR2YNG8_9CHLO</name>
<evidence type="ECO:0000256" key="3">
    <source>
        <dbReference type="ARBA" id="ARBA00022989"/>
    </source>
</evidence>
<comment type="subcellular location">
    <subcellularLocation>
        <location evidence="1">Membrane</location>
        <topology evidence="1">Multi-pass membrane protein</topology>
    </subcellularLocation>
</comment>
<feature type="transmembrane region" description="Helical" evidence="5">
    <location>
        <begin position="193"/>
        <end position="213"/>
    </location>
</feature>
<dbReference type="PANTHER" id="PTHR11132">
    <property type="entry name" value="SOLUTE CARRIER FAMILY 35"/>
    <property type="match status" value="1"/>
</dbReference>
<accession>A0ABR2YNG8</accession>
<feature type="transmembrane region" description="Helical" evidence="5">
    <location>
        <begin position="308"/>
        <end position="326"/>
    </location>
</feature>
<comment type="caution">
    <text evidence="7">The sequence shown here is derived from an EMBL/GenBank/DDBJ whole genome shotgun (WGS) entry which is preliminary data.</text>
</comment>
<dbReference type="InterPro" id="IPR050186">
    <property type="entry name" value="TPT_transporter"/>
</dbReference>
<reference evidence="7 8" key="1">
    <citation type="journal article" date="2024" name="Nat. Commun.">
        <title>Phylogenomics reveals the evolutionary origins of lichenization in chlorophyte algae.</title>
        <authorList>
            <person name="Puginier C."/>
            <person name="Libourel C."/>
            <person name="Otte J."/>
            <person name="Skaloud P."/>
            <person name="Haon M."/>
            <person name="Grisel S."/>
            <person name="Petersen M."/>
            <person name="Berrin J.G."/>
            <person name="Delaux P.M."/>
            <person name="Dal Grande F."/>
            <person name="Keller J."/>
        </authorList>
    </citation>
    <scope>NUCLEOTIDE SEQUENCE [LARGE SCALE GENOMIC DNA]</scope>
    <source>
        <strain evidence="7 8">SAG 216-7</strain>
    </source>
</reference>
<keyword evidence="4 5" id="KW-0472">Membrane</keyword>
<evidence type="ECO:0000256" key="5">
    <source>
        <dbReference type="SAM" id="Phobius"/>
    </source>
</evidence>